<dbReference type="CDD" id="cd05121">
    <property type="entry name" value="ABC1_ADCK3-like"/>
    <property type="match status" value="1"/>
</dbReference>
<keyword evidence="2" id="KW-0812">Transmembrane</keyword>
<dbReference type="PANTHER" id="PTHR10566:SF113">
    <property type="entry name" value="PROTEIN ACTIVITY OF BC1 COMPLEX KINASE 7, CHLOROPLASTIC"/>
    <property type="match status" value="1"/>
</dbReference>
<dbReference type="InterPro" id="IPR050154">
    <property type="entry name" value="UbiB_kinase"/>
</dbReference>
<feature type="transmembrane region" description="Helical" evidence="2">
    <location>
        <begin position="12"/>
        <end position="30"/>
    </location>
</feature>
<evidence type="ECO:0000256" key="2">
    <source>
        <dbReference type="SAM" id="Phobius"/>
    </source>
</evidence>
<dbReference type="GO" id="GO:0016020">
    <property type="term" value="C:membrane"/>
    <property type="evidence" value="ECO:0007669"/>
    <property type="project" value="GOC"/>
</dbReference>
<keyword evidence="4" id="KW-0830">Ubiquinone</keyword>
<gene>
    <name evidence="4" type="ORF">EV03_0373</name>
</gene>
<dbReference type="SUPFAM" id="SSF56112">
    <property type="entry name" value="Protein kinase-like (PK-like)"/>
    <property type="match status" value="1"/>
</dbReference>
<evidence type="ECO:0000313" key="5">
    <source>
        <dbReference type="Proteomes" id="UP000030392"/>
    </source>
</evidence>
<proteinExistence type="inferred from homology"/>
<protein>
    <submittedName>
        <fullName evidence="4">Ubiquinone biosynthesis monooxygenase UbiB</fullName>
    </submittedName>
</protein>
<evidence type="ECO:0000259" key="3">
    <source>
        <dbReference type="Pfam" id="PF03109"/>
    </source>
</evidence>
<feature type="domain" description="ABC1 atypical kinase-like" evidence="3">
    <location>
        <begin position="93"/>
        <end position="335"/>
    </location>
</feature>
<dbReference type="Pfam" id="PF03109">
    <property type="entry name" value="ABC1"/>
    <property type="match status" value="1"/>
</dbReference>
<comment type="similarity">
    <text evidence="1">Belongs to the protein kinase superfamily. ADCK protein kinase family.</text>
</comment>
<reference evidence="5" key="1">
    <citation type="journal article" date="2014" name="Sci. Data">
        <title>Genomes of diverse isolates of the marine cyanobacterium Prochlorococcus.</title>
        <authorList>
            <person name="Biller S."/>
            <person name="Berube P."/>
            <person name="Thompson J."/>
            <person name="Kelly L."/>
            <person name="Roggensack S."/>
            <person name="Awad L."/>
            <person name="Roache-Johnson K."/>
            <person name="Ding H."/>
            <person name="Giovannoni S.J."/>
            <person name="Moore L.R."/>
            <person name="Chisholm S.W."/>
        </authorList>
    </citation>
    <scope>NUCLEOTIDE SEQUENCE [LARGE SCALE GENOMIC DNA]</scope>
    <source>
        <strain evidence="5">PAC1</strain>
    </source>
</reference>
<evidence type="ECO:0000256" key="1">
    <source>
        <dbReference type="ARBA" id="ARBA00009670"/>
    </source>
</evidence>
<dbReference type="InterPro" id="IPR004147">
    <property type="entry name" value="ABC1_dom"/>
</dbReference>
<dbReference type="AlphaFoldDB" id="A0A0A2C9S8"/>
<dbReference type="InterPro" id="IPR011009">
    <property type="entry name" value="Kinase-like_dom_sf"/>
</dbReference>
<dbReference type="PANTHER" id="PTHR10566">
    <property type="entry name" value="CHAPERONE-ACTIVITY OF BC1 COMPLEX CABC1 -RELATED"/>
    <property type="match status" value="1"/>
</dbReference>
<keyword evidence="2" id="KW-1133">Transmembrane helix</keyword>
<evidence type="ECO:0000313" key="4">
    <source>
        <dbReference type="EMBL" id="KGG21635.1"/>
    </source>
</evidence>
<accession>A0A0A2C9S8</accession>
<keyword evidence="2" id="KW-0472">Membrane</keyword>
<dbReference type="Proteomes" id="UP000030392">
    <property type="component" value="Unassembled WGS sequence"/>
</dbReference>
<comment type="caution">
    <text evidence="4">The sequence shown here is derived from an EMBL/GenBank/DDBJ whole genome shotgun (WGS) entry which is preliminary data.</text>
</comment>
<dbReference type="GO" id="GO:0004497">
    <property type="term" value="F:monooxygenase activity"/>
    <property type="evidence" value="ECO:0007669"/>
    <property type="project" value="UniProtKB-KW"/>
</dbReference>
<organism evidence="4 5">
    <name type="scientific">Prochlorococcus marinus str. PAC1</name>
    <dbReference type="NCBI Taxonomy" id="59924"/>
    <lineage>
        <taxon>Bacteria</taxon>
        <taxon>Bacillati</taxon>
        <taxon>Cyanobacteriota</taxon>
        <taxon>Cyanophyceae</taxon>
        <taxon>Synechococcales</taxon>
        <taxon>Prochlorococcaceae</taxon>
        <taxon>Prochlorococcus</taxon>
    </lineage>
</organism>
<keyword evidence="4" id="KW-0560">Oxidoreductase</keyword>
<name>A0A0A2C9S8_PROMR</name>
<dbReference type="EMBL" id="JNAX01000005">
    <property type="protein sequence ID" value="KGG21635.1"/>
    <property type="molecule type" value="Genomic_DNA"/>
</dbReference>
<dbReference type="GO" id="GO:0046467">
    <property type="term" value="P:membrane lipid biosynthetic process"/>
    <property type="evidence" value="ECO:0007669"/>
    <property type="project" value="TreeGrafter"/>
</dbReference>
<sequence>MIFLASQFQRLVRAFRIWMILLGLLFYLWFDSKKWTYLKGYTTKKREKRTTSRAKWITKELINLGSAFIKLGQLLSARADVIPSSWVNELTSLQDRVPPFSFEKVDKILTKQLGNSYNKIIIIDKNPIGSASLAQVHKARLNNDKNVIFKVQRPDIEKFFRLDLDVMNQVAKVVQRIKSLSRGNDWIGIAKESRRVLLRELDFRIEAQYAARFKQQFIDDSDILIPSVYWDLSTSKVLCLEYLPGIKINDIKSLENNDIDTSSIAKIGATSYLKQLVNYGFFHADPHPGNLAVSKSGSLIYYDFGMMGFVSERIRGRLNSMIKAAALRDVSGLVKELQIAGLIEDDIEIGPVRRLIRIMLNEALTPPFDSQIIEKLSGDISELAYGKPFRIPIELIFVFRALSTFEGVGRYLDPEFNLIAIAKPFLLPLMTSKNPDSNDLFNELGRQVTEIGSKAVGLPKRLDENLERLEQGDLQLQVRMGESDRQLRRMINAQQTLGNSVLLGSLAISSALLASNSKPYLFFIPLIPGFPIALNWITLQFKMRNENRLDNFQGRRGSR</sequence>
<keyword evidence="4" id="KW-0503">Monooxygenase</keyword>
<feature type="transmembrane region" description="Helical" evidence="2">
    <location>
        <begin position="520"/>
        <end position="539"/>
    </location>
</feature>
<dbReference type="GO" id="GO:1901031">
    <property type="term" value="P:regulation of response to reactive oxygen species"/>
    <property type="evidence" value="ECO:0007669"/>
    <property type="project" value="TreeGrafter"/>
</dbReference>